<reference evidence="1" key="1">
    <citation type="submission" date="2018-02" db="EMBL/GenBank/DDBJ databases">
        <title>Rhizophora mucronata_Transcriptome.</title>
        <authorList>
            <person name="Meera S.P."/>
            <person name="Sreeshan A."/>
            <person name="Augustine A."/>
        </authorList>
    </citation>
    <scope>NUCLEOTIDE SEQUENCE</scope>
    <source>
        <tissue evidence="1">Leaf</tissue>
    </source>
</reference>
<proteinExistence type="predicted"/>
<accession>A0A2P2KRR5</accession>
<sequence>MAVVRPIPWSSVVCSYLATLTISQRPWCNKSLKPHEFQWPETAGGSQKGCQLDVLVHHNSGIVELCLQHKRGMLAFPGILPKKQTRKS</sequence>
<evidence type="ECO:0000313" key="1">
    <source>
        <dbReference type="EMBL" id="MBX08421.1"/>
    </source>
</evidence>
<name>A0A2P2KRR5_RHIMU</name>
<dbReference type="EMBL" id="GGEC01027937">
    <property type="protein sequence ID" value="MBX08421.1"/>
    <property type="molecule type" value="Transcribed_RNA"/>
</dbReference>
<protein>
    <submittedName>
        <fullName evidence="1">Salt-tolerance protein</fullName>
    </submittedName>
</protein>
<dbReference type="AlphaFoldDB" id="A0A2P2KRR5"/>
<organism evidence="1">
    <name type="scientific">Rhizophora mucronata</name>
    <name type="common">Asiatic mangrove</name>
    <dbReference type="NCBI Taxonomy" id="61149"/>
    <lineage>
        <taxon>Eukaryota</taxon>
        <taxon>Viridiplantae</taxon>
        <taxon>Streptophyta</taxon>
        <taxon>Embryophyta</taxon>
        <taxon>Tracheophyta</taxon>
        <taxon>Spermatophyta</taxon>
        <taxon>Magnoliopsida</taxon>
        <taxon>eudicotyledons</taxon>
        <taxon>Gunneridae</taxon>
        <taxon>Pentapetalae</taxon>
        <taxon>rosids</taxon>
        <taxon>fabids</taxon>
        <taxon>Malpighiales</taxon>
        <taxon>Rhizophoraceae</taxon>
        <taxon>Rhizophora</taxon>
    </lineage>
</organism>